<comment type="caution">
    <text evidence="1">The sequence shown here is derived from an EMBL/GenBank/DDBJ whole genome shotgun (WGS) entry which is preliminary data.</text>
</comment>
<evidence type="ECO:0000313" key="1">
    <source>
        <dbReference type="EMBL" id="KAJ2977798.1"/>
    </source>
</evidence>
<organism evidence="1 2">
    <name type="scientific">Zarea fungicola</name>
    <dbReference type="NCBI Taxonomy" id="93591"/>
    <lineage>
        <taxon>Eukaryota</taxon>
        <taxon>Fungi</taxon>
        <taxon>Dikarya</taxon>
        <taxon>Ascomycota</taxon>
        <taxon>Pezizomycotina</taxon>
        <taxon>Sordariomycetes</taxon>
        <taxon>Hypocreomycetidae</taxon>
        <taxon>Hypocreales</taxon>
        <taxon>Cordycipitaceae</taxon>
        <taxon>Zarea</taxon>
    </lineage>
</organism>
<protein>
    <submittedName>
        <fullName evidence="1">Uncharacterized protein</fullName>
    </submittedName>
</protein>
<keyword evidence="2" id="KW-1185">Reference proteome</keyword>
<dbReference type="EMBL" id="JANJQO010000437">
    <property type="protein sequence ID" value="KAJ2977798.1"/>
    <property type="molecule type" value="Genomic_DNA"/>
</dbReference>
<name>A0ACC1NG60_9HYPO</name>
<gene>
    <name evidence="1" type="ORF">NQ176_g4170</name>
</gene>
<evidence type="ECO:0000313" key="2">
    <source>
        <dbReference type="Proteomes" id="UP001143910"/>
    </source>
</evidence>
<dbReference type="Proteomes" id="UP001143910">
    <property type="component" value="Unassembled WGS sequence"/>
</dbReference>
<accession>A0ACC1NG60</accession>
<proteinExistence type="predicted"/>
<sequence>MSPVHLFRHGRPENKPLEAPSFLVPAVIEALSRSKTYQSLVQIVPGEADGYCANMVAEGGDIVITSDSDLLVHDLGDGGVALLRDIYQDDDAVVRAAVYNPRQIFKKLGLSGNSDICRFAYERWCSVHATTAMLIRACSEPIADETRFKIFCAQYKEEERADIPVLASGTAVSLTGFDPRWSELVLQMSQPAEGHGSDRVFKMFLPVLLDSPEKGTAWENSRYIRQLAYSLARCVIPGAGGSIREYRRVQSQDQSGREIAILQPSSIHSEAEELADVLQRLKVVLTSKHEAIYWIIACIILDIRGSTSDGRGLFALDILQWTKWPGETAQLIPWTFIHFIAHLKAAYYSLRMLQQLVRASAVDTRTAAGHHFAKLAQVLKDLPSLEESPNSRNIGIVLNSVPRTELAEILAHFVEMPRPQIESKTSNNRSRKLKAQNTIAKKSTKATTSSNMFGLLPVE</sequence>
<reference evidence="1" key="1">
    <citation type="submission" date="2022-08" db="EMBL/GenBank/DDBJ databases">
        <title>Genome Sequence of Lecanicillium fungicola.</title>
        <authorList>
            <person name="Buettner E."/>
        </authorList>
    </citation>
    <scope>NUCLEOTIDE SEQUENCE</scope>
    <source>
        <strain evidence="1">Babe33</strain>
    </source>
</reference>